<dbReference type="SUPFAM" id="SSF53448">
    <property type="entry name" value="Nucleotide-diphospho-sugar transferases"/>
    <property type="match status" value="1"/>
</dbReference>
<reference evidence="3" key="1">
    <citation type="journal article" date="2019" name="Int. J. Syst. Evol. Microbiol.">
        <title>The Global Catalogue of Microorganisms (GCM) 10K type strain sequencing project: providing services to taxonomists for standard genome sequencing and annotation.</title>
        <authorList>
            <consortium name="The Broad Institute Genomics Platform"/>
            <consortium name="The Broad Institute Genome Sequencing Center for Infectious Disease"/>
            <person name="Wu L."/>
            <person name="Ma J."/>
        </authorList>
    </citation>
    <scope>NUCLEOTIDE SEQUENCE [LARGE SCALE GENOMIC DNA]</scope>
    <source>
        <strain evidence="3">NBRC 103632</strain>
    </source>
</reference>
<accession>A0ABV9F0Q0</accession>
<gene>
    <name evidence="2" type="ORF">ACFO3E_10765</name>
</gene>
<protein>
    <submittedName>
        <fullName evidence="2">Glycosyltransferase family 2 protein</fullName>
    </submittedName>
</protein>
<comment type="caution">
    <text evidence="2">The sequence shown here is derived from an EMBL/GenBank/DDBJ whole genome shotgun (WGS) entry which is preliminary data.</text>
</comment>
<dbReference type="EMBL" id="JBHSFZ010000022">
    <property type="protein sequence ID" value="MFC4594664.1"/>
    <property type="molecule type" value="Genomic_DNA"/>
</dbReference>
<evidence type="ECO:0000259" key="1">
    <source>
        <dbReference type="Pfam" id="PF00535"/>
    </source>
</evidence>
<dbReference type="RefSeq" id="WP_380804637.1">
    <property type="nucleotide sequence ID" value="NZ_JBHSFZ010000022.1"/>
</dbReference>
<keyword evidence="3" id="KW-1185">Reference proteome</keyword>
<evidence type="ECO:0000313" key="3">
    <source>
        <dbReference type="Proteomes" id="UP001595957"/>
    </source>
</evidence>
<feature type="domain" description="Glycosyltransferase 2-like" evidence="1">
    <location>
        <begin position="5"/>
        <end position="134"/>
    </location>
</feature>
<dbReference type="Pfam" id="PF00535">
    <property type="entry name" value="Glycos_transf_2"/>
    <property type="match status" value="1"/>
</dbReference>
<name>A0ABV9F0Q0_9SPHN</name>
<dbReference type="InterPro" id="IPR029044">
    <property type="entry name" value="Nucleotide-diphossugar_trans"/>
</dbReference>
<evidence type="ECO:0000313" key="2">
    <source>
        <dbReference type="EMBL" id="MFC4594664.1"/>
    </source>
</evidence>
<dbReference type="PANTHER" id="PTHR22916">
    <property type="entry name" value="GLYCOSYLTRANSFERASE"/>
    <property type="match status" value="1"/>
</dbReference>
<sequence>MMQLTICIATYNRGAFIGETLDSILPQLRPGIEVVIVDGASPDNTAAVIAPYLERSSAVRYFRETENSGVDGDYDKAVNYAVGRHCWLFPDDDLLAAGALDRVLEALEGGAVDLLIVDAEVRDRTLSRTLQSSRLAFSGERRYGPEDAEALLADAGYCLSFIGGVIIRRHSWISRSREPYLGSLFIHVGVVFQERGIRLAKVLAEPLVMIRAGNAMWRARGFEIWAFKWPSLIWSFEGYSDATKAKVTPSEPWRRFWWLLGYRALGAYSRSEYDLYFAHTLSRSERFVPRLIAIFPGRLANLIGVAVLALVGKGGGAVAYDLVAASRFSNIASRFLTSFWLGRLKRPLP</sequence>
<dbReference type="Gene3D" id="3.90.550.10">
    <property type="entry name" value="Spore Coat Polysaccharide Biosynthesis Protein SpsA, Chain A"/>
    <property type="match status" value="1"/>
</dbReference>
<organism evidence="2 3">
    <name type="scientific">Sphingobium tyrosinilyticum</name>
    <dbReference type="NCBI Taxonomy" id="2715436"/>
    <lineage>
        <taxon>Bacteria</taxon>
        <taxon>Pseudomonadati</taxon>
        <taxon>Pseudomonadota</taxon>
        <taxon>Alphaproteobacteria</taxon>
        <taxon>Sphingomonadales</taxon>
        <taxon>Sphingomonadaceae</taxon>
        <taxon>Sphingobium</taxon>
    </lineage>
</organism>
<dbReference type="CDD" id="cd00761">
    <property type="entry name" value="Glyco_tranf_GTA_type"/>
    <property type="match status" value="1"/>
</dbReference>
<dbReference type="PANTHER" id="PTHR22916:SF3">
    <property type="entry name" value="UDP-GLCNAC:BETAGAL BETA-1,3-N-ACETYLGLUCOSAMINYLTRANSFERASE-LIKE PROTEIN 1"/>
    <property type="match status" value="1"/>
</dbReference>
<dbReference type="Proteomes" id="UP001595957">
    <property type="component" value="Unassembled WGS sequence"/>
</dbReference>
<proteinExistence type="predicted"/>
<dbReference type="InterPro" id="IPR001173">
    <property type="entry name" value="Glyco_trans_2-like"/>
</dbReference>